<name>A0A4R3XYS5_9PROT</name>
<reference evidence="2 3" key="1">
    <citation type="submission" date="2019-03" db="EMBL/GenBank/DDBJ databases">
        <title>Genomic Encyclopedia of Type Strains, Phase IV (KMG-IV): sequencing the most valuable type-strain genomes for metagenomic binning, comparative biology and taxonomic classification.</title>
        <authorList>
            <person name="Goeker M."/>
        </authorList>
    </citation>
    <scope>NUCLEOTIDE SEQUENCE [LARGE SCALE GENOMIC DNA]</scope>
    <source>
        <strain evidence="2 3">DSM 100309</strain>
    </source>
</reference>
<dbReference type="Proteomes" id="UP000295367">
    <property type="component" value="Unassembled WGS sequence"/>
</dbReference>
<keyword evidence="3" id="KW-1185">Reference proteome</keyword>
<dbReference type="GO" id="GO:0016740">
    <property type="term" value="F:transferase activity"/>
    <property type="evidence" value="ECO:0007669"/>
    <property type="project" value="UniProtKB-KW"/>
</dbReference>
<sequence>MVERLGALTGRDFRLITTPGELTVEKLAPINPEFIFFPHWSHHIDSGIYEQFECVIFHMTDLPFGRGGSPLQNLIARGIYETKISALRCVEEMDAGSIYLKRLFSLYGSAEEIFIRASSVIEDMIAEILQKLPEPKPQEGEPTVFKRRRPEDGDLATAQSLEQMFDQIRMLDAEGYPNAFLNIGPFKFEFTRASQKVGQIMADVRVTLVDNVKERDN</sequence>
<dbReference type="InterPro" id="IPR049355">
    <property type="entry name" value="Formyl_trans-like_C"/>
</dbReference>
<comment type="caution">
    <text evidence="2">The sequence shown here is derived from an EMBL/GenBank/DDBJ whole genome shotgun (WGS) entry which is preliminary data.</text>
</comment>
<dbReference type="CDD" id="cd08821">
    <property type="entry name" value="FMT_core_like_1"/>
    <property type="match status" value="1"/>
</dbReference>
<dbReference type="AlphaFoldDB" id="A0A4R3XYS5"/>
<dbReference type="EMBL" id="SMCO01000012">
    <property type="protein sequence ID" value="TCV84262.1"/>
    <property type="molecule type" value="Genomic_DNA"/>
</dbReference>
<dbReference type="SUPFAM" id="SSF50486">
    <property type="entry name" value="FMT C-terminal domain-like"/>
    <property type="match status" value="1"/>
</dbReference>
<dbReference type="InterPro" id="IPR036477">
    <property type="entry name" value="Formyl_transf_N_sf"/>
</dbReference>
<accession>A0A4R3XYS5</accession>
<dbReference type="Pfam" id="PF21553">
    <property type="entry name" value="Formyl_trans_C_2"/>
    <property type="match status" value="1"/>
</dbReference>
<dbReference type="OrthoDB" id="580992at2"/>
<dbReference type="SUPFAM" id="SSF53328">
    <property type="entry name" value="Formyltransferase"/>
    <property type="match status" value="1"/>
</dbReference>
<feature type="domain" description="Methionyl-tRNA formyltransferase-like C-terminal" evidence="1">
    <location>
        <begin position="150"/>
        <end position="206"/>
    </location>
</feature>
<gene>
    <name evidence="2" type="ORF">EDC63_11226</name>
</gene>
<proteinExistence type="predicted"/>
<dbReference type="Gene3D" id="3.40.50.170">
    <property type="entry name" value="Formyl transferase, N-terminal domain"/>
    <property type="match status" value="1"/>
</dbReference>
<keyword evidence="2" id="KW-0808">Transferase</keyword>
<dbReference type="InterPro" id="IPR011034">
    <property type="entry name" value="Formyl_transferase-like_C_sf"/>
</dbReference>
<organism evidence="2 3">
    <name type="scientific">Sulfurirhabdus autotrophica</name>
    <dbReference type="NCBI Taxonomy" id="1706046"/>
    <lineage>
        <taxon>Bacteria</taxon>
        <taxon>Pseudomonadati</taxon>
        <taxon>Pseudomonadota</taxon>
        <taxon>Betaproteobacteria</taxon>
        <taxon>Nitrosomonadales</taxon>
        <taxon>Sulfuricellaceae</taxon>
        <taxon>Sulfurirhabdus</taxon>
    </lineage>
</organism>
<protein>
    <submittedName>
        <fullName evidence="2">Methionyl-tRNA formyltransferase</fullName>
    </submittedName>
</protein>
<dbReference type="Gene3D" id="3.10.25.20">
    <property type="match status" value="1"/>
</dbReference>
<evidence type="ECO:0000313" key="3">
    <source>
        <dbReference type="Proteomes" id="UP000295367"/>
    </source>
</evidence>
<evidence type="ECO:0000313" key="2">
    <source>
        <dbReference type="EMBL" id="TCV84262.1"/>
    </source>
</evidence>
<evidence type="ECO:0000259" key="1">
    <source>
        <dbReference type="Pfam" id="PF21553"/>
    </source>
</evidence>